<keyword evidence="1 2" id="KW-0456">Lyase</keyword>
<dbReference type="SUPFAM" id="SSF48576">
    <property type="entry name" value="Terpenoid synthases"/>
    <property type="match status" value="1"/>
</dbReference>
<comment type="similarity">
    <text evidence="2">Belongs to the terpene synthase family.</text>
</comment>
<dbReference type="PANTHER" id="PTHR35201">
    <property type="entry name" value="TERPENE SYNTHASE"/>
    <property type="match status" value="1"/>
</dbReference>
<comment type="caution">
    <text evidence="4">The sequence shown here is derived from an EMBL/GenBank/DDBJ whole genome shotgun (WGS) entry which is preliminary data.</text>
</comment>
<gene>
    <name evidence="4" type="ORF">MXD59_12935</name>
</gene>
<keyword evidence="2" id="KW-0479">Metal-binding</keyword>
<evidence type="ECO:0000313" key="4">
    <source>
        <dbReference type="EMBL" id="MCK9876672.1"/>
    </source>
</evidence>
<feature type="compositionally biased region" description="Basic and acidic residues" evidence="3">
    <location>
        <begin position="138"/>
        <end position="157"/>
    </location>
</feature>
<dbReference type="EC" id="4.2.3.-" evidence="2"/>
<comment type="cofactor">
    <cofactor evidence="2">
        <name>Mg(2+)</name>
        <dbReference type="ChEBI" id="CHEBI:18420"/>
    </cofactor>
</comment>
<dbReference type="InterPro" id="IPR034686">
    <property type="entry name" value="Terpene_cyclase-like_2"/>
</dbReference>
<reference evidence="4 5" key="1">
    <citation type="submission" date="2022-04" db="EMBL/GenBank/DDBJ databases">
        <title>Genome diversity in the genus Frankia.</title>
        <authorList>
            <person name="Carlos-Shanley C."/>
            <person name="Hahn D."/>
        </authorList>
    </citation>
    <scope>NUCLEOTIDE SEQUENCE [LARGE SCALE GENOMIC DNA]</scope>
    <source>
        <strain evidence="4 5">Ag45/Mut15</strain>
    </source>
</reference>
<dbReference type="EMBL" id="JALKFT010000011">
    <property type="protein sequence ID" value="MCK9876672.1"/>
    <property type="molecule type" value="Genomic_DNA"/>
</dbReference>
<feature type="compositionally biased region" description="Gly residues" evidence="3">
    <location>
        <begin position="405"/>
        <end position="414"/>
    </location>
</feature>
<keyword evidence="2" id="KW-0460">Magnesium</keyword>
<feature type="region of interest" description="Disordered" evidence="3">
    <location>
        <begin position="395"/>
        <end position="414"/>
    </location>
</feature>
<keyword evidence="5" id="KW-1185">Reference proteome</keyword>
<dbReference type="Proteomes" id="UP001201873">
    <property type="component" value="Unassembled WGS sequence"/>
</dbReference>
<name>A0ABT0JZM0_9ACTN</name>
<feature type="region of interest" description="Disordered" evidence="3">
    <location>
        <begin position="123"/>
        <end position="157"/>
    </location>
</feature>
<evidence type="ECO:0000256" key="2">
    <source>
        <dbReference type="RuleBase" id="RU366034"/>
    </source>
</evidence>
<sequence>MEAGPSSDPVREFFLPELPRSLPWRYHPQAAQIEFASNGWVRAYLSDCFSSESELLFFLRQRNGLYGPLTVPDADARRARDVADWYQFVTVIDTFVSDRTGLGANLADARAVFAAIIGDFIPEQPQGDETRSTPVRPGETRPDQARTDQARVDQARTDQTRVDQVAYGRAARDLWERISTGLSRAQTGRLVAALAAFLRGCATEIDAKLAGTVPDYETCLAVRLDSFGCDFIELMTEYGAEVDLSDIVAELAAVHDHCRRQMIIINDLLSWRKEHAQNDPMTVVRVLVEHDGLALQPAVDQLCGLVAWHEREYARARDELLAGPLGARDDVRRYLGALDLLMGGSQEFEYLTPRYFGDGFVWDGATSGWVDLYAPVTRFRPDPWESVRSLERLQPTVPPGAAGRPTGGAAIGTR</sequence>
<evidence type="ECO:0000256" key="3">
    <source>
        <dbReference type="SAM" id="MobiDB-lite"/>
    </source>
</evidence>
<dbReference type="Gene3D" id="1.10.600.10">
    <property type="entry name" value="Farnesyl Diphosphate Synthase"/>
    <property type="match status" value="1"/>
</dbReference>
<dbReference type="PANTHER" id="PTHR35201:SF4">
    <property type="entry name" value="BETA-PINACENE SYNTHASE-RELATED"/>
    <property type="match status" value="1"/>
</dbReference>
<proteinExistence type="inferred from homology"/>
<accession>A0ABT0JZM0</accession>
<dbReference type="Pfam" id="PF19086">
    <property type="entry name" value="Terpene_syn_C_2"/>
    <property type="match status" value="1"/>
</dbReference>
<protein>
    <recommendedName>
        <fullName evidence="2">Terpene synthase</fullName>
        <ecNumber evidence="2">4.2.3.-</ecNumber>
    </recommendedName>
</protein>
<dbReference type="InterPro" id="IPR008949">
    <property type="entry name" value="Isoprenoid_synthase_dom_sf"/>
</dbReference>
<dbReference type="RefSeq" id="WP_248824901.1">
    <property type="nucleotide sequence ID" value="NZ_JALKFT010000011.1"/>
</dbReference>
<organism evidence="4 5">
    <name type="scientific">Frankia umida</name>
    <dbReference type="NCBI Taxonomy" id="573489"/>
    <lineage>
        <taxon>Bacteria</taxon>
        <taxon>Bacillati</taxon>
        <taxon>Actinomycetota</taxon>
        <taxon>Actinomycetes</taxon>
        <taxon>Frankiales</taxon>
        <taxon>Frankiaceae</taxon>
        <taxon>Frankia</taxon>
    </lineage>
</organism>
<evidence type="ECO:0000256" key="1">
    <source>
        <dbReference type="ARBA" id="ARBA00023239"/>
    </source>
</evidence>
<evidence type="ECO:0000313" key="5">
    <source>
        <dbReference type="Proteomes" id="UP001201873"/>
    </source>
</evidence>